<sequence>MSRTVGSKMKVPGVGESDSHEITLDLVIIALTMQKRMRRFGLATIVKRPKNVAAAWA</sequence>
<evidence type="ECO:0000313" key="1">
    <source>
        <dbReference type="EMBL" id="CAD7004440.1"/>
    </source>
</evidence>
<reference evidence="1" key="1">
    <citation type="submission" date="2020-11" db="EMBL/GenBank/DDBJ databases">
        <authorList>
            <person name="Whitehead M."/>
        </authorList>
    </citation>
    <scope>NUCLEOTIDE SEQUENCE</scope>
    <source>
        <strain evidence="1">EGII</strain>
    </source>
</reference>
<name>A0A811V011_CERCA</name>
<comment type="caution">
    <text evidence="1">The sequence shown here is derived from an EMBL/GenBank/DDBJ whole genome shotgun (WGS) entry which is preliminary data.</text>
</comment>
<protein>
    <submittedName>
        <fullName evidence="1">(Mediterranean fruit fly) hypothetical protein</fullName>
    </submittedName>
</protein>
<evidence type="ECO:0000313" key="2">
    <source>
        <dbReference type="Proteomes" id="UP000606786"/>
    </source>
</evidence>
<gene>
    <name evidence="1" type="ORF">CCAP1982_LOCUS12846</name>
</gene>
<organism evidence="1 2">
    <name type="scientific">Ceratitis capitata</name>
    <name type="common">Mediterranean fruit fly</name>
    <name type="synonym">Tephritis capitata</name>
    <dbReference type="NCBI Taxonomy" id="7213"/>
    <lineage>
        <taxon>Eukaryota</taxon>
        <taxon>Metazoa</taxon>
        <taxon>Ecdysozoa</taxon>
        <taxon>Arthropoda</taxon>
        <taxon>Hexapoda</taxon>
        <taxon>Insecta</taxon>
        <taxon>Pterygota</taxon>
        <taxon>Neoptera</taxon>
        <taxon>Endopterygota</taxon>
        <taxon>Diptera</taxon>
        <taxon>Brachycera</taxon>
        <taxon>Muscomorpha</taxon>
        <taxon>Tephritoidea</taxon>
        <taxon>Tephritidae</taxon>
        <taxon>Ceratitis</taxon>
        <taxon>Ceratitis</taxon>
    </lineage>
</organism>
<dbReference type="AlphaFoldDB" id="A0A811V011"/>
<dbReference type="Proteomes" id="UP000606786">
    <property type="component" value="Unassembled WGS sequence"/>
</dbReference>
<proteinExistence type="predicted"/>
<dbReference type="EMBL" id="CAJHJT010000034">
    <property type="protein sequence ID" value="CAD7004440.1"/>
    <property type="molecule type" value="Genomic_DNA"/>
</dbReference>
<keyword evidence="2" id="KW-1185">Reference proteome</keyword>
<accession>A0A811V011</accession>